<proteinExistence type="predicted"/>
<dbReference type="CDD" id="cd17535">
    <property type="entry name" value="REC_NarL-like"/>
    <property type="match status" value="1"/>
</dbReference>
<dbReference type="InterPro" id="IPR039420">
    <property type="entry name" value="WalR-like"/>
</dbReference>
<keyword evidence="9" id="KW-1185">Reference proteome</keyword>
<dbReference type="PRINTS" id="PR00038">
    <property type="entry name" value="HTHLUXR"/>
</dbReference>
<gene>
    <name evidence="8" type="ORF">CVS27_14590</name>
</gene>
<organism evidence="8 9">
    <name type="scientific">Arthrobacter glacialis</name>
    <dbReference type="NCBI Taxonomy" id="1664"/>
    <lineage>
        <taxon>Bacteria</taxon>
        <taxon>Bacillati</taxon>
        <taxon>Actinomycetota</taxon>
        <taxon>Actinomycetes</taxon>
        <taxon>Micrococcales</taxon>
        <taxon>Micrococcaceae</taxon>
        <taxon>Arthrobacter</taxon>
    </lineage>
</organism>
<dbReference type="PANTHER" id="PTHR43214">
    <property type="entry name" value="TWO-COMPONENT RESPONSE REGULATOR"/>
    <property type="match status" value="1"/>
</dbReference>
<dbReference type="SUPFAM" id="SSF52172">
    <property type="entry name" value="CheY-like"/>
    <property type="match status" value="1"/>
</dbReference>
<dbReference type="Proteomes" id="UP000237061">
    <property type="component" value="Unassembled WGS sequence"/>
</dbReference>
<evidence type="ECO:0000256" key="5">
    <source>
        <dbReference type="PROSITE-ProRule" id="PRU00169"/>
    </source>
</evidence>
<sequence>MDGLTASDPQNIATATAPAPAPITVFILDDHELVRRGLKELLEGEGFKVIGSTGSALEATRRIPALQPDVSVLDARLPDGTGIEVCRDVRSVDPTLQCLILTSYDDEQALRGAVLAGASGYVLKEIDGTDLLSSLRRTAKGESLFNPDVLAKVVQGLAEPERMDPRISALTPQEGRVLKLIGRGLTNREIGSEMFLAEKTVKNYVSSLLAKLGFERRTQAAIFITDTRWQAPEYRQ</sequence>
<evidence type="ECO:0000256" key="2">
    <source>
        <dbReference type="ARBA" id="ARBA00023015"/>
    </source>
</evidence>
<dbReference type="PANTHER" id="PTHR43214:SF24">
    <property type="entry name" value="TRANSCRIPTIONAL REGULATORY PROTEIN NARL-RELATED"/>
    <property type="match status" value="1"/>
</dbReference>
<keyword evidence="3 8" id="KW-0238">DNA-binding</keyword>
<protein>
    <submittedName>
        <fullName evidence="8">DNA-binding response regulator</fullName>
    </submittedName>
</protein>
<dbReference type="Pfam" id="PF00072">
    <property type="entry name" value="Response_reg"/>
    <property type="match status" value="1"/>
</dbReference>
<dbReference type="GO" id="GO:0003677">
    <property type="term" value="F:DNA binding"/>
    <property type="evidence" value="ECO:0007669"/>
    <property type="project" value="UniProtKB-KW"/>
</dbReference>
<dbReference type="EMBL" id="PPXC01000012">
    <property type="protein sequence ID" value="POH72602.1"/>
    <property type="molecule type" value="Genomic_DNA"/>
</dbReference>
<dbReference type="AlphaFoldDB" id="A0A2S3ZUE9"/>
<dbReference type="SMART" id="SM00421">
    <property type="entry name" value="HTH_LUXR"/>
    <property type="match status" value="1"/>
</dbReference>
<dbReference type="RefSeq" id="WP_103466545.1">
    <property type="nucleotide sequence ID" value="NZ_PPXC01000012.1"/>
</dbReference>
<dbReference type="Pfam" id="PF00196">
    <property type="entry name" value="GerE"/>
    <property type="match status" value="1"/>
</dbReference>
<evidence type="ECO:0000259" key="6">
    <source>
        <dbReference type="PROSITE" id="PS50043"/>
    </source>
</evidence>
<dbReference type="GO" id="GO:0006355">
    <property type="term" value="P:regulation of DNA-templated transcription"/>
    <property type="evidence" value="ECO:0007669"/>
    <property type="project" value="InterPro"/>
</dbReference>
<feature type="domain" description="Response regulatory" evidence="7">
    <location>
        <begin position="24"/>
        <end position="139"/>
    </location>
</feature>
<evidence type="ECO:0000256" key="3">
    <source>
        <dbReference type="ARBA" id="ARBA00023125"/>
    </source>
</evidence>
<evidence type="ECO:0000256" key="4">
    <source>
        <dbReference type="ARBA" id="ARBA00023163"/>
    </source>
</evidence>
<feature type="domain" description="HTH luxR-type" evidence="6">
    <location>
        <begin position="163"/>
        <end position="228"/>
    </location>
</feature>
<feature type="modified residue" description="4-aspartylphosphate" evidence="5">
    <location>
        <position position="74"/>
    </location>
</feature>
<evidence type="ECO:0000259" key="7">
    <source>
        <dbReference type="PROSITE" id="PS50110"/>
    </source>
</evidence>
<dbReference type="InterPro" id="IPR001789">
    <property type="entry name" value="Sig_transdc_resp-reg_receiver"/>
</dbReference>
<comment type="caution">
    <text evidence="8">The sequence shown here is derived from an EMBL/GenBank/DDBJ whole genome shotgun (WGS) entry which is preliminary data.</text>
</comment>
<dbReference type="InterPro" id="IPR011006">
    <property type="entry name" value="CheY-like_superfamily"/>
</dbReference>
<name>A0A2S3ZUE9_ARTGL</name>
<dbReference type="GO" id="GO:0000160">
    <property type="term" value="P:phosphorelay signal transduction system"/>
    <property type="evidence" value="ECO:0007669"/>
    <property type="project" value="InterPro"/>
</dbReference>
<keyword evidence="2" id="KW-0805">Transcription regulation</keyword>
<dbReference type="SMART" id="SM00448">
    <property type="entry name" value="REC"/>
    <property type="match status" value="1"/>
</dbReference>
<reference evidence="8 9" key="1">
    <citation type="submission" date="2018-01" db="EMBL/GenBank/DDBJ databases">
        <title>Arthrobacter sp. nov., from glaciers in China.</title>
        <authorList>
            <person name="Liu Q."/>
            <person name="Xin Y.-H."/>
        </authorList>
    </citation>
    <scope>NUCLEOTIDE SEQUENCE [LARGE SCALE GENOMIC DNA]</scope>
    <source>
        <strain evidence="8 9">HLT2-12-2</strain>
    </source>
</reference>
<keyword evidence="4" id="KW-0804">Transcription</keyword>
<evidence type="ECO:0000256" key="1">
    <source>
        <dbReference type="ARBA" id="ARBA00022553"/>
    </source>
</evidence>
<dbReference type="CDD" id="cd06170">
    <property type="entry name" value="LuxR_C_like"/>
    <property type="match status" value="1"/>
</dbReference>
<keyword evidence="1 5" id="KW-0597">Phosphoprotein</keyword>
<accession>A0A2S3ZUE9</accession>
<evidence type="ECO:0000313" key="9">
    <source>
        <dbReference type="Proteomes" id="UP000237061"/>
    </source>
</evidence>
<dbReference type="PROSITE" id="PS00622">
    <property type="entry name" value="HTH_LUXR_1"/>
    <property type="match status" value="1"/>
</dbReference>
<dbReference type="InterPro" id="IPR000792">
    <property type="entry name" value="Tscrpt_reg_LuxR_C"/>
</dbReference>
<dbReference type="InterPro" id="IPR058245">
    <property type="entry name" value="NreC/VraR/RcsB-like_REC"/>
</dbReference>
<dbReference type="PROSITE" id="PS50110">
    <property type="entry name" value="RESPONSE_REGULATORY"/>
    <property type="match status" value="1"/>
</dbReference>
<dbReference type="Gene3D" id="3.40.50.2300">
    <property type="match status" value="1"/>
</dbReference>
<evidence type="ECO:0000313" key="8">
    <source>
        <dbReference type="EMBL" id="POH72602.1"/>
    </source>
</evidence>
<dbReference type="PROSITE" id="PS50043">
    <property type="entry name" value="HTH_LUXR_2"/>
    <property type="match status" value="1"/>
</dbReference>